<dbReference type="PANTHER" id="PTHR19308">
    <property type="entry name" value="PHOSPHATIDYLCHOLINE TRANSFER PROTEIN"/>
    <property type="match status" value="1"/>
</dbReference>
<reference evidence="3 4" key="1">
    <citation type="journal article" date="2010" name="Nature">
        <title>The Ectocarpus genome and the independent evolution of multicellularity in brown algae.</title>
        <authorList>
            <person name="Cock J.M."/>
            <person name="Sterck L."/>
            <person name="Rouze P."/>
            <person name="Scornet D."/>
            <person name="Allen A.E."/>
            <person name="Amoutzias G."/>
            <person name="Anthouard V."/>
            <person name="Artiguenave F."/>
            <person name="Aury J.M."/>
            <person name="Badger J.H."/>
            <person name="Beszteri B."/>
            <person name="Billiau K."/>
            <person name="Bonnet E."/>
            <person name="Bothwell J.H."/>
            <person name="Bowler C."/>
            <person name="Boyen C."/>
            <person name="Brownlee C."/>
            <person name="Carrano C.J."/>
            <person name="Charrier B."/>
            <person name="Cho G.Y."/>
            <person name="Coelho S.M."/>
            <person name="Collen J."/>
            <person name="Corre E."/>
            <person name="Da Silva C."/>
            <person name="Delage L."/>
            <person name="Delaroque N."/>
            <person name="Dittami S.M."/>
            <person name="Doulbeau S."/>
            <person name="Elias M."/>
            <person name="Farnham G."/>
            <person name="Gachon C.M."/>
            <person name="Gschloessl B."/>
            <person name="Heesch S."/>
            <person name="Jabbari K."/>
            <person name="Jubin C."/>
            <person name="Kawai H."/>
            <person name="Kimura K."/>
            <person name="Kloareg B."/>
            <person name="Kupper F.C."/>
            <person name="Lang D."/>
            <person name="Le Bail A."/>
            <person name="Leblanc C."/>
            <person name="Lerouge P."/>
            <person name="Lohr M."/>
            <person name="Lopez P.J."/>
            <person name="Martens C."/>
            <person name="Maumus F."/>
            <person name="Michel G."/>
            <person name="Miranda-Saavedra D."/>
            <person name="Morales J."/>
            <person name="Moreau H."/>
            <person name="Motomura T."/>
            <person name="Nagasato C."/>
            <person name="Napoli C.A."/>
            <person name="Nelson D.R."/>
            <person name="Nyvall-Collen P."/>
            <person name="Peters A.F."/>
            <person name="Pommier C."/>
            <person name="Potin P."/>
            <person name="Poulain J."/>
            <person name="Quesneville H."/>
            <person name="Read B."/>
            <person name="Rensing S.A."/>
            <person name="Ritter A."/>
            <person name="Rousvoal S."/>
            <person name="Samanta M."/>
            <person name="Samson G."/>
            <person name="Schroeder D.C."/>
            <person name="Segurens B."/>
            <person name="Strittmatter M."/>
            <person name="Tonon T."/>
            <person name="Tregear J.W."/>
            <person name="Valentin K."/>
            <person name="von Dassow P."/>
            <person name="Yamagishi T."/>
            <person name="Van de Peer Y."/>
            <person name="Wincker P."/>
        </authorList>
    </citation>
    <scope>NUCLEOTIDE SEQUENCE [LARGE SCALE GENOMIC DNA]</scope>
    <source>
        <strain evidence="4">Ec32 / CCAP1310/4</strain>
    </source>
</reference>
<feature type="domain" description="START" evidence="2">
    <location>
        <begin position="259"/>
        <end position="474"/>
    </location>
</feature>
<dbReference type="PROSITE" id="PS50848">
    <property type="entry name" value="START"/>
    <property type="match status" value="1"/>
</dbReference>
<feature type="region of interest" description="Disordered" evidence="1">
    <location>
        <begin position="104"/>
        <end position="172"/>
    </location>
</feature>
<dbReference type="GO" id="GO:0008289">
    <property type="term" value="F:lipid binding"/>
    <property type="evidence" value="ECO:0007669"/>
    <property type="project" value="InterPro"/>
</dbReference>
<keyword evidence="4" id="KW-1185">Reference proteome</keyword>
<feature type="region of interest" description="Disordered" evidence="1">
    <location>
        <begin position="470"/>
        <end position="489"/>
    </location>
</feature>
<dbReference type="OrthoDB" id="193660at2759"/>
<evidence type="ECO:0000313" key="3">
    <source>
        <dbReference type="EMBL" id="CBN76478.1"/>
    </source>
</evidence>
<dbReference type="Pfam" id="PF01852">
    <property type="entry name" value="START"/>
    <property type="match status" value="1"/>
</dbReference>
<dbReference type="PANTHER" id="PTHR19308:SF56">
    <property type="entry name" value="START DOMAIN-CONTAINING PROTEIN"/>
    <property type="match status" value="1"/>
</dbReference>
<dbReference type="Gene3D" id="3.30.530.20">
    <property type="match status" value="1"/>
</dbReference>
<sequence>MSLALMPEASSGGPRLMIALLRLWSQKSSAWGESGSWAKGQLSRMLSMQHVALLPVLAAALLASVTAGRSGGGPVAPALLHVQPTSQVSTSSGGGLLEENTQHAVGKEKVARQHALHTSSPQPRQQEEEGEEEEPLRRSQQQRFQRRRRGTGRGDPQQPGIMGGEATERRSPFAKLAGVGDGLRARARRLLVAEVEGRQKHDAGVPRRRQGFGRRGRESLAFGNFGARKQWVKEEEGEVISAEMLALQAENDASVEAVLAVIESDGWERVTEKSGVVVVRKFVPPPPKAPSSSSSSSRGIVDEGAAAKFACVKAMGTLDARASDLYKLFLDNERVHEYNDNCKEVRDLERLSDDTKVSWACTPRYRPFKARDFVTAVHYRTLEDGTMMVLNRPVEHPAARRGKKYVRAEILIATNIMRPNREDPSKTDFISVTHINPGGIADSRIGAKIVNKLCAKAPVNLLVALERSANSAPVPKEEAAAAKKQKVAG</sequence>
<gene>
    <name evidence="3" type="ORF">Esi_0000_0067</name>
</gene>
<dbReference type="GO" id="GO:0005737">
    <property type="term" value="C:cytoplasm"/>
    <property type="evidence" value="ECO:0007669"/>
    <property type="project" value="UniProtKB-ARBA"/>
</dbReference>
<protein>
    <recommendedName>
        <fullName evidence="2">START domain-containing protein</fullName>
    </recommendedName>
</protein>
<dbReference type="InterPro" id="IPR023393">
    <property type="entry name" value="START-like_dom_sf"/>
</dbReference>
<dbReference type="CDD" id="cd00177">
    <property type="entry name" value="START"/>
    <property type="match status" value="1"/>
</dbReference>
<evidence type="ECO:0000256" key="1">
    <source>
        <dbReference type="SAM" id="MobiDB-lite"/>
    </source>
</evidence>
<evidence type="ECO:0000313" key="4">
    <source>
        <dbReference type="Proteomes" id="UP000002630"/>
    </source>
</evidence>
<dbReference type="AlphaFoldDB" id="D8LAW9"/>
<dbReference type="InterPro" id="IPR002913">
    <property type="entry name" value="START_lipid-bd_dom"/>
</dbReference>
<dbReference type="InterPro" id="IPR051213">
    <property type="entry name" value="START_lipid_transfer"/>
</dbReference>
<dbReference type="SUPFAM" id="SSF55961">
    <property type="entry name" value="Bet v1-like"/>
    <property type="match status" value="1"/>
</dbReference>
<organism evidence="3 4">
    <name type="scientific">Ectocarpus siliculosus</name>
    <name type="common">Brown alga</name>
    <name type="synonym">Conferva siliculosa</name>
    <dbReference type="NCBI Taxonomy" id="2880"/>
    <lineage>
        <taxon>Eukaryota</taxon>
        <taxon>Sar</taxon>
        <taxon>Stramenopiles</taxon>
        <taxon>Ochrophyta</taxon>
        <taxon>PX clade</taxon>
        <taxon>Phaeophyceae</taxon>
        <taxon>Ectocarpales</taxon>
        <taxon>Ectocarpaceae</taxon>
        <taxon>Ectocarpus</taxon>
    </lineage>
</organism>
<dbReference type="EMBL" id="FN647682">
    <property type="protein sequence ID" value="CBN76478.1"/>
    <property type="molecule type" value="Genomic_DNA"/>
</dbReference>
<dbReference type="Proteomes" id="UP000002630">
    <property type="component" value="Linkage Group LG01"/>
</dbReference>
<dbReference type="EMBL" id="FN649726">
    <property type="protein sequence ID" value="CBN76478.1"/>
    <property type="molecule type" value="Genomic_DNA"/>
</dbReference>
<accession>D8LAW9</accession>
<proteinExistence type="predicted"/>
<name>D8LAW9_ECTSI</name>
<dbReference type="InParanoid" id="D8LAW9"/>
<evidence type="ECO:0000259" key="2">
    <source>
        <dbReference type="PROSITE" id="PS50848"/>
    </source>
</evidence>